<dbReference type="Pfam" id="PF02958">
    <property type="entry name" value="EcKL"/>
    <property type="match status" value="1"/>
</dbReference>
<evidence type="ECO:0000259" key="1">
    <source>
        <dbReference type="SMART" id="SM00587"/>
    </source>
</evidence>
<dbReference type="InterPro" id="IPR015897">
    <property type="entry name" value="CHK_kinase-like"/>
</dbReference>
<dbReference type="PANTHER" id="PTHR11012:SF56">
    <property type="entry name" value="CHK KINASE-LIKE DOMAIN-CONTAINING PROTEIN-RELATED"/>
    <property type="match status" value="1"/>
</dbReference>
<dbReference type="AlphaFoldDB" id="A0A1B6EG20"/>
<dbReference type="Gene3D" id="3.90.1200.10">
    <property type="match status" value="1"/>
</dbReference>
<evidence type="ECO:0000313" key="2">
    <source>
        <dbReference type="EMBL" id="JAS36814.1"/>
    </source>
</evidence>
<sequence>MISMEKLGENLPWLNNEFLASILQEGDESKVITELSFSAHEVVPAGNNYCSTLTRLCMDFKENGRRAGKTLIVKSPLPEGPGKKIIDETGVLVKESLIYNKLIPLIEEQVGKMFAKSYRCEIPDTIILEDLKEGGYAMMDRLEQLDFEHSNKIVEALAKFHAVSVHVEKQKPELIEEVGKEVFFIDNNTEASKYFAESLKWFAAELKEWEGFEQYAERVGNSIETLLRRAIEVYNSKRHIRVLNHGDAWTNNILFKHDADNKIVDIKLIDLQMCRFASPGIDLNSFIVSTVREDVKRDRLPELFATYLCHFNSTLDALGCDERLTAQQLQDELEFCQIVQFTVLPGYIAIVLCDKDKATNIDEINDCFNKDENGASNVFTKLYKGDKYRKVATYTLKNLENSGFFDSL</sequence>
<name>A0A1B6EG20_9HEMI</name>
<protein>
    <recommendedName>
        <fullName evidence="1">CHK kinase-like domain-containing protein</fullName>
    </recommendedName>
</protein>
<dbReference type="SUPFAM" id="SSF56112">
    <property type="entry name" value="Protein kinase-like (PK-like)"/>
    <property type="match status" value="1"/>
</dbReference>
<dbReference type="EMBL" id="GEDC01000484">
    <property type="protein sequence ID" value="JAS36814.1"/>
    <property type="molecule type" value="Transcribed_RNA"/>
</dbReference>
<organism evidence="2">
    <name type="scientific">Clastoptera arizonana</name>
    <name type="common">Arizona spittle bug</name>
    <dbReference type="NCBI Taxonomy" id="38151"/>
    <lineage>
        <taxon>Eukaryota</taxon>
        <taxon>Metazoa</taxon>
        <taxon>Ecdysozoa</taxon>
        <taxon>Arthropoda</taxon>
        <taxon>Hexapoda</taxon>
        <taxon>Insecta</taxon>
        <taxon>Pterygota</taxon>
        <taxon>Neoptera</taxon>
        <taxon>Paraneoptera</taxon>
        <taxon>Hemiptera</taxon>
        <taxon>Auchenorrhyncha</taxon>
        <taxon>Cercopoidea</taxon>
        <taxon>Clastopteridae</taxon>
        <taxon>Clastoptera</taxon>
    </lineage>
</organism>
<reference evidence="2" key="1">
    <citation type="submission" date="2015-12" db="EMBL/GenBank/DDBJ databases">
        <title>De novo transcriptome assembly of four potential Pierce s Disease insect vectors from Arizona vineyards.</title>
        <authorList>
            <person name="Tassone E.E."/>
        </authorList>
    </citation>
    <scope>NUCLEOTIDE SEQUENCE</scope>
</reference>
<dbReference type="PANTHER" id="PTHR11012">
    <property type="entry name" value="PROTEIN KINASE-LIKE DOMAIN-CONTAINING"/>
    <property type="match status" value="1"/>
</dbReference>
<dbReference type="InterPro" id="IPR011009">
    <property type="entry name" value="Kinase-like_dom_sf"/>
</dbReference>
<proteinExistence type="predicted"/>
<dbReference type="InterPro" id="IPR004119">
    <property type="entry name" value="EcKL"/>
</dbReference>
<dbReference type="SMART" id="SM00587">
    <property type="entry name" value="CHK"/>
    <property type="match status" value="1"/>
</dbReference>
<feature type="domain" description="CHK kinase-like" evidence="1">
    <location>
        <begin position="126"/>
        <end position="317"/>
    </location>
</feature>
<accession>A0A1B6EG20</accession>
<gene>
    <name evidence="2" type="ORF">g.40698</name>
</gene>